<reference evidence="1 2" key="1">
    <citation type="submission" date="2015-09" db="EMBL/GenBank/DDBJ databases">
        <authorList>
            <consortium name="Swine Surveillance"/>
        </authorList>
    </citation>
    <scope>NUCLEOTIDE SEQUENCE [LARGE SCALE GENOMIC DNA]</scope>
    <source>
        <strain evidence="1 2">CECT 4292</strain>
    </source>
</reference>
<protein>
    <recommendedName>
        <fullName evidence="3">V-type ATP synthase subunit C</fullName>
    </recommendedName>
</protein>
<dbReference type="OrthoDB" id="556081at2"/>
<proteinExistence type="predicted"/>
<evidence type="ECO:0008006" key="3">
    <source>
        <dbReference type="Google" id="ProtNLM"/>
    </source>
</evidence>
<dbReference type="EMBL" id="CYPU01000031">
    <property type="protein sequence ID" value="CUH47684.1"/>
    <property type="molecule type" value="Genomic_DNA"/>
</dbReference>
<evidence type="ECO:0000313" key="2">
    <source>
        <dbReference type="Proteomes" id="UP000050783"/>
    </source>
</evidence>
<dbReference type="Proteomes" id="UP000050783">
    <property type="component" value="Unassembled WGS sequence"/>
</dbReference>
<dbReference type="GeneID" id="55493088"/>
<name>A0A0N7LQD1_9RHOB</name>
<accession>A0A0N7LQD1</accession>
<dbReference type="AlphaFoldDB" id="A0A0N7LQD1"/>
<organism evidence="1 2">
    <name type="scientific">Ruegeria atlantica</name>
    <dbReference type="NCBI Taxonomy" id="81569"/>
    <lineage>
        <taxon>Bacteria</taxon>
        <taxon>Pseudomonadati</taxon>
        <taxon>Pseudomonadota</taxon>
        <taxon>Alphaproteobacteria</taxon>
        <taxon>Rhodobacterales</taxon>
        <taxon>Roseobacteraceae</taxon>
        <taxon>Ruegeria</taxon>
    </lineage>
</organism>
<evidence type="ECO:0000313" key="1">
    <source>
        <dbReference type="EMBL" id="CUH47684.1"/>
    </source>
</evidence>
<dbReference type="STRING" id="81569.RUM4293_03751"/>
<gene>
    <name evidence="1" type="ORF">RUA4292_01858</name>
</gene>
<sequence>MSDQDAYIALISSLPGSERLFVAKQPPLSRLRLDRRLKALTPEDAKVLKVMEHALNWSAYDMDVTDAQAVLRCKQALAEIPQSSLRSLFLERMDLRTVVAALRLRGQGGNPPSGAYGFGLWSRHIPANWGDPDFRLSTAMPWIKEARQLLEAEDPLGLERLLLSVSHTQLKRHAARHLFDFEAVAIYVLIWNIFDRWAQSNPQNAAARFEKLAQQAMSNVADFDFERVSA</sequence>
<dbReference type="RefSeq" id="WP_058277336.1">
    <property type="nucleotide sequence ID" value="NZ_CYPU01000031.1"/>
</dbReference>